<name>A0A6I0F5U3_9FIRM</name>
<dbReference type="PANTHER" id="PTHR43826">
    <property type="entry name" value="GLUCOSE-6-PHOSPHATE EXCHANGER SLC37A4"/>
    <property type="match status" value="1"/>
</dbReference>
<feature type="transmembrane region" description="Helical" evidence="6">
    <location>
        <begin position="285"/>
        <end position="305"/>
    </location>
</feature>
<dbReference type="InterPro" id="IPR011701">
    <property type="entry name" value="MFS"/>
</dbReference>
<dbReference type="PANTHER" id="PTHR43826:SF3">
    <property type="entry name" value="GLUCOSE-6-PHOSPHATE EXCHANGER SLC37A4"/>
    <property type="match status" value="1"/>
</dbReference>
<keyword evidence="3 6" id="KW-0812">Transmembrane</keyword>
<feature type="transmembrane region" description="Helical" evidence="6">
    <location>
        <begin position="133"/>
        <end position="160"/>
    </location>
</feature>
<keyword evidence="5 6" id="KW-0472">Membrane</keyword>
<comment type="subcellular location">
    <subcellularLocation>
        <location evidence="1">Cell membrane</location>
        <topology evidence="1">Multi-pass membrane protein</topology>
    </subcellularLocation>
</comment>
<proteinExistence type="predicted"/>
<protein>
    <submittedName>
        <fullName evidence="8">MFS transporter</fullName>
    </submittedName>
</protein>
<keyword evidence="2" id="KW-0813">Transport</keyword>
<dbReference type="GO" id="GO:0061513">
    <property type="term" value="F:glucose 6-phosphate:phosphate antiporter activity"/>
    <property type="evidence" value="ECO:0007669"/>
    <property type="project" value="TreeGrafter"/>
</dbReference>
<dbReference type="InterPro" id="IPR020846">
    <property type="entry name" value="MFS_dom"/>
</dbReference>
<dbReference type="Proteomes" id="UP000432715">
    <property type="component" value="Unassembled WGS sequence"/>
</dbReference>
<dbReference type="AlphaFoldDB" id="A0A6I0F5U3"/>
<dbReference type="InterPro" id="IPR036259">
    <property type="entry name" value="MFS_trans_sf"/>
</dbReference>
<dbReference type="GO" id="GO:0035435">
    <property type="term" value="P:phosphate ion transmembrane transport"/>
    <property type="evidence" value="ECO:0007669"/>
    <property type="project" value="TreeGrafter"/>
</dbReference>
<feature type="transmembrane region" description="Helical" evidence="6">
    <location>
        <begin position="166"/>
        <end position="186"/>
    </location>
</feature>
<feature type="domain" description="Major facilitator superfamily (MFS) profile" evidence="7">
    <location>
        <begin position="12"/>
        <end position="414"/>
    </location>
</feature>
<keyword evidence="4 6" id="KW-1133">Transmembrane helix</keyword>
<feature type="transmembrane region" description="Helical" evidence="6">
    <location>
        <begin position="54"/>
        <end position="71"/>
    </location>
</feature>
<feature type="transmembrane region" description="Helical" evidence="6">
    <location>
        <begin position="217"/>
        <end position="239"/>
    </location>
</feature>
<dbReference type="GO" id="GO:0005886">
    <property type="term" value="C:plasma membrane"/>
    <property type="evidence" value="ECO:0007669"/>
    <property type="project" value="UniProtKB-SubCell"/>
</dbReference>
<dbReference type="PROSITE" id="PS50850">
    <property type="entry name" value="MFS"/>
    <property type="match status" value="1"/>
</dbReference>
<evidence type="ECO:0000256" key="1">
    <source>
        <dbReference type="ARBA" id="ARBA00004651"/>
    </source>
</evidence>
<comment type="caution">
    <text evidence="8">The sequence shown here is derived from an EMBL/GenBank/DDBJ whole genome shotgun (WGS) entry which is preliminary data.</text>
</comment>
<feature type="transmembrane region" description="Helical" evidence="6">
    <location>
        <begin position="388"/>
        <end position="409"/>
    </location>
</feature>
<evidence type="ECO:0000256" key="5">
    <source>
        <dbReference type="ARBA" id="ARBA00023136"/>
    </source>
</evidence>
<feature type="transmembrane region" description="Helical" evidence="6">
    <location>
        <begin position="345"/>
        <end position="368"/>
    </location>
</feature>
<dbReference type="SUPFAM" id="SSF103473">
    <property type="entry name" value="MFS general substrate transporter"/>
    <property type="match status" value="1"/>
</dbReference>
<gene>
    <name evidence="8" type="ORF">F8154_12620</name>
</gene>
<dbReference type="RefSeq" id="WP_151861978.1">
    <property type="nucleotide sequence ID" value="NZ_WBZC01000056.1"/>
</dbReference>
<dbReference type="Pfam" id="PF07690">
    <property type="entry name" value="MFS_1"/>
    <property type="match status" value="1"/>
</dbReference>
<dbReference type="EMBL" id="WBZC01000056">
    <property type="protein sequence ID" value="KAB3531631.1"/>
    <property type="molecule type" value="Genomic_DNA"/>
</dbReference>
<dbReference type="OrthoDB" id="9773404at2"/>
<feature type="transmembrane region" description="Helical" evidence="6">
    <location>
        <begin position="251"/>
        <end position="273"/>
    </location>
</feature>
<organism evidence="8 9">
    <name type="scientific">Alkaliphilus pronyensis</name>
    <dbReference type="NCBI Taxonomy" id="1482732"/>
    <lineage>
        <taxon>Bacteria</taxon>
        <taxon>Bacillati</taxon>
        <taxon>Bacillota</taxon>
        <taxon>Clostridia</taxon>
        <taxon>Peptostreptococcales</taxon>
        <taxon>Natronincolaceae</taxon>
        <taxon>Alkaliphilus</taxon>
    </lineage>
</organism>
<feature type="transmembrane region" description="Helical" evidence="6">
    <location>
        <begin position="103"/>
        <end position="121"/>
    </location>
</feature>
<evidence type="ECO:0000313" key="9">
    <source>
        <dbReference type="Proteomes" id="UP000432715"/>
    </source>
</evidence>
<feature type="transmembrane region" description="Helical" evidence="6">
    <location>
        <begin position="78"/>
        <end position="97"/>
    </location>
</feature>
<keyword evidence="9" id="KW-1185">Reference proteome</keyword>
<reference evidence="8 9" key="1">
    <citation type="submission" date="2019-10" db="EMBL/GenBank/DDBJ databases">
        <title>Alkaliphilus serpentinus sp. nov. and Alkaliphilus pronyensis sp. nov., two novel anaerobic alkaliphilic species isolated from the serpentinized-hosted hydrothermal field of the Prony Bay (New Caledonia).</title>
        <authorList>
            <person name="Postec A."/>
        </authorList>
    </citation>
    <scope>NUCLEOTIDE SEQUENCE [LARGE SCALE GENOMIC DNA]</scope>
    <source>
        <strain evidence="8 9">LacV</strain>
    </source>
</reference>
<evidence type="ECO:0000256" key="6">
    <source>
        <dbReference type="SAM" id="Phobius"/>
    </source>
</evidence>
<evidence type="ECO:0000256" key="2">
    <source>
        <dbReference type="ARBA" id="ARBA00022448"/>
    </source>
</evidence>
<accession>A0A6I0F5U3</accession>
<dbReference type="Gene3D" id="1.20.1250.20">
    <property type="entry name" value="MFS general substrate transporter like domains"/>
    <property type="match status" value="2"/>
</dbReference>
<sequence>MSKNNPMRRWSIWFTLVLAFVTVFFHRLAIGVVADDLSIDLGLTGKSLANLTSMTFYAYALMQIPVGIMVDSVGVRKFCALGTLLTGVASIMFGLSSNLVVSYAARFMVGLGTSVIIISILKIQMTWFKPKQFSTLCGLTSLFGNMGAFLATLPLAYLVIQVGWRNSFHVMGAISILLSLLIWIIVRDHPEGLEPEYKSSRNMLEGIKKVLLNPYTWPPFAIMFFMVGSMTAILGLWGIPYLMHVYDISKAHAAGYLSFASIGFMVGGPIVGWLSDLLNGEIKRILAVAISIFTGIWIYMTIAGGKPPVQLLPIIFFMLGFTTICHILSFTNVKNVNDPAYTGTATAIINVGEFIGGSLLSFSIGVFLDYGWTGAINSGNRVYEATQYQYVFAFISLLSLCSLASLIFMKGKEAKRKDLNEKSNVAL</sequence>
<evidence type="ECO:0000259" key="7">
    <source>
        <dbReference type="PROSITE" id="PS50850"/>
    </source>
</evidence>
<evidence type="ECO:0000313" key="8">
    <source>
        <dbReference type="EMBL" id="KAB3531631.1"/>
    </source>
</evidence>
<feature type="transmembrane region" description="Helical" evidence="6">
    <location>
        <begin position="311"/>
        <end position="333"/>
    </location>
</feature>
<evidence type="ECO:0000256" key="4">
    <source>
        <dbReference type="ARBA" id="ARBA00022989"/>
    </source>
</evidence>
<dbReference type="InterPro" id="IPR051337">
    <property type="entry name" value="OPA_Antiporter"/>
</dbReference>
<evidence type="ECO:0000256" key="3">
    <source>
        <dbReference type="ARBA" id="ARBA00022692"/>
    </source>
</evidence>
<feature type="transmembrane region" description="Helical" evidence="6">
    <location>
        <begin position="12"/>
        <end position="34"/>
    </location>
</feature>